<dbReference type="Pfam" id="PF00571">
    <property type="entry name" value="CBS"/>
    <property type="match status" value="2"/>
</dbReference>
<dbReference type="Proteomes" id="UP001161325">
    <property type="component" value="Unassembled WGS sequence"/>
</dbReference>
<evidence type="ECO:0000256" key="3">
    <source>
        <dbReference type="SAM" id="MobiDB-lite"/>
    </source>
</evidence>
<dbReference type="PANTHER" id="PTHR43080">
    <property type="entry name" value="CBS DOMAIN-CONTAINING PROTEIN CBSX3, MITOCHONDRIAL"/>
    <property type="match status" value="1"/>
</dbReference>
<dbReference type="CDD" id="cd04622">
    <property type="entry name" value="CBS_pair_HRP1_like"/>
    <property type="match status" value="1"/>
</dbReference>
<evidence type="ECO:0000259" key="4">
    <source>
        <dbReference type="PROSITE" id="PS51371"/>
    </source>
</evidence>
<proteinExistence type="predicted"/>
<dbReference type="InterPro" id="IPR051257">
    <property type="entry name" value="Diverse_CBS-Domain"/>
</dbReference>
<gene>
    <name evidence="5" type="ORF">rosag_20870</name>
</gene>
<protein>
    <recommendedName>
        <fullName evidence="4">CBS domain-containing protein</fullName>
    </recommendedName>
</protein>
<comment type="caution">
    <text evidence="5">The sequence shown here is derived from an EMBL/GenBank/DDBJ whole genome shotgun (WGS) entry which is preliminary data.</text>
</comment>
<name>A0AA37VEQ2_9BACT</name>
<evidence type="ECO:0000256" key="1">
    <source>
        <dbReference type="ARBA" id="ARBA00023122"/>
    </source>
</evidence>
<evidence type="ECO:0000313" key="6">
    <source>
        <dbReference type="Proteomes" id="UP001161325"/>
    </source>
</evidence>
<evidence type="ECO:0000256" key="2">
    <source>
        <dbReference type="PROSITE-ProRule" id="PRU00703"/>
    </source>
</evidence>
<feature type="domain" description="CBS" evidence="4">
    <location>
        <begin position="61"/>
        <end position="120"/>
    </location>
</feature>
<keyword evidence="6" id="KW-1185">Reference proteome</keyword>
<organism evidence="5 6">
    <name type="scientific">Roseisolibacter agri</name>
    <dbReference type="NCBI Taxonomy" id="2014610"/>
    <lineage>
        <taxon>Bacteria</taxon>
        <taxon>Pseudomonadati</taxon>
        <taxon>Gemmatimonadota</taxon>
        <taxon>Gemmatimonadia</taxon>
        <taxon>Gemmatimonadales</taxon>
        <taxon>Gemmatimonadaceae</taxon>
        <taxon>Roseisolibacter</taxon>
    </lineage>
</organism>
<dbReference type="AlphaFoldDB" id="A0AA37VEQ2"/>
<accession>A0AA37VEQ2</accession>
<feature type="region of interest" description="Disordered" evidence="3">
    <location>
        <begin position="1"/>
        <end position="54"/>
    </location>
</feature>
<dbReference type="PROSITE" id="PS51371">
    <property type="entry name" value="CBS"/>
    <property type="match status" value="2"/>
</dbReference>
<dbReference type="InterPro" id="IPR046342">
    <property type="entry name" value="CBS_dom_sf"/>
</dbReference>
<dbReference type="Gene3D" id="3.10.580.10">
    <property type="entry name" value="CBS-domain"/>
    <property type="match status" value="1"/>
</dbReference>
<dbReference type="SUPFAM" id="SSF54631">
    <property type="entry name" value="CBS-domain pair"/>
    <property type="match status" value="1"/>
</dbReference>
<reference evidence="5" key="1">
    <citation type="submission" date="2022-08" db="EMBL/GenBank/DDBJ databases">
        <title>Draft genome sequencing of Roseisolibacter agri AW1220.</title>
        <authorList>
            <person name="Tobiishi Y."/>
            <person name="Tonouchi A."/>
        </authorList>
    </citation>
    <scope>NUCLEOTIDE SEQUENCE</scope>
    <source>
        <strain evidence="5">AW1220</strain>
    </source>
</reference>
<evidence type="ECO:0000313" key="5">
    <source>
        <dbReference type="EMBL" id="GLC25574.1"/>
    </source>
</evidence>
<dbReference type="InterPro" id="IPR000644">
    <property type="entry name" value="CBS_dom"/>
</dbReference>
<dbReference type="PANTHER" id="PTHR43080:SF2">
    <property type="entry name" value="CBS DOMAIN-CONTAINING PROTEIN"/>
    <property type="match status" value="1"/>
</dbReference>
<feature type="domain" description="CBS" evidence="4">
    <location>
        <begin position="127"/>
        <end position="184"/>
    </location>
</feature>
<sequence length="194" mass="20664">MSSTGERTGHTVGSPVGIGGSPTAAPPLHHRSTTGTPIAPSLRLARPNPTEDQTMRAQDIMTKDPRVVTPETPVQEAARLMQSEDTGVLPVVESNQSRLLVGVITDRDLALRVVAEGKTSASVRDAMSSGVKTAKPDDNVKDVMDLMAREQVRRIPIVDDRGMVVGIVSQADVVLEAGNDKRAEQTIEEISKPA</sequence>
<keyword evidence="1 2" id="KW-0129">CBS domain</keyword>
<dbReference type="SMART" id="SM00116">
    <property type="entry name" value="CBS"/>
    <property type="match status" value="2"/>
</dbReference>
<dbReference type="EMBL" id="BRXS01000003">
    <property type="protein sequence ID" value="GLC25574.1"/>
    <property type="molecule type" value="Genomic_DNA"/>
</dbReference>